<evidence type="ECO:0000259" key="5">
    <source>
        <dbReference type="PROSITE" id="PS50109"/>
    </source>
</evidence>
<dbReference type="PANTHER" id="PTHR43547:SF2">
    <property type="entry name" value="HYBRID SIGNAL TRANSDUCTION HISTIDINE KINASE C"/>
    <property type="match status" value="1"/>
</dbReference>
<dbReference type="InterPro" id="IPR003661">
    <property type="entry name" value="HisK_dim/P_dom"/>
</dbReference>
<dbReference type="InterPro" id="IPR011047">
    <property type="entry name" value="Quinoprotein_ADH-like_sf"/>
</dbReference>
<dbReference type="RefSeq" id="WP_165139322.1">
    <property type="nucleotide sequence ID" value="NZ_JAALLT010000001.1"/>
</dbReference>
<dbReference type="InterPro" id="IPR036890">
    <property type="entry name" value="HATPase_C_sf"/>
</dbReference>
<dbReference type="Gene3D" id="1.10.287.130">
    <property type="match status" value="1"/>
</dbReference>
<dbReference type="InterPro" id="IPR003018">
    <property type="entry name" value="GAF"/>
</dbReference>
<evidence type="ECO:0000256" key="3">
    <source>
        <dbReference type="ARBA" id="ARBA00022553"/>
    </source>
</evidence>
<gene>
    <name evidence="6" type="ORF">G3570_03820</name>
</gene>
<keyword evidence="4" id="KW-0175">Coiled coil</keyword>
<dbReference type="InterPro" id="IPR011123">
    <property type="entry name" value="Y_Y_Y"/>
</dbReference>
<dbReference type="InterPro" id="IPR003594">
    <property type="entry name" value="HATPase_dom"/>
</dbReference>
<dbReference type="SMART" id="SM00388">
    <property type="entry name" value="HisKA"/>
    <property type="match status" value="1"/>
</dbReference>
<dbReference type="InterPro" id="IPR036097">
    <property type="entry name" value="HisK_dim/P_sf"/>
</dbReference>
<dbReference type="CDD" id="cd00082">
    <property type="entry name" value="HisKA"/>
    <property type="match status" value="1"/>
</dbReference>
<dbReference type="Pfam" id="PF02518">
    <property type="entry name" value="HATPase_c"/>
    <property type="match status" value="1"/>
</dbReference>
<dbReference type="SUPFAM" id="SSF55781">
    <property type="entry name" value="GAF domain-like"/>
    <property type="match status" value="1"/>
</dbReference>
<evidence type="ECO:0000256" key="2">
    <source>
        <dbReference type="ARBA" id="ARBA00012438"/>
    </source>
</evidence>
<sequence>MKALKEMTEFYSYLLLVPLILWTSPALAQDEQVSRTTFMTSKAPSLRFEHIGIEEGMAQASASSIMQDSRGYLWITTQGGLHRFDGQEFKVYTETPFDTTSLSENWVRGAAEASNGDIWVTAEGGGLNRLNQTTGRFKKYLHDPDDSTSLSSNRAFMPFEDSRGDLWVSTFDNGLNRMKTGEDGKFTRFTHVHDDSSTISSHTIFKISEDFEGYIWAGSNNGISRIDPETDEITRFLFDPEGRGVYGAPENVLGQYHSPDEPNIIWLATGNGLVKFNSLSGAYKRHLIADNESSETNPLNFIHQVVPDPDNPNVLWVGGPGTGVARFDMQSETFTSYRNNPRDPHSLSDNNVRTLFADRSGTIWVGTFTEGLEAFNPGAVNFTHLRNDPEDDQSIAPGIVWGVYEDRNGTLWVGSDVGVGGDFLTRFDLRTSEFVRYQHIPQDSTSLLPGNYRVFAEDADNEFWVAGSGGLNLFDRTTGKAISYRHPQKPENRGRNNIFALVKSYEDNSTLYLGSAGGIDRFDTRSRDFEHLPMAQSGIDQEPFVLSLYQDTNQVLWAGTNEGLYRIDANDDVTLASTYNPNDTTTINHNQIAGITERASEPGILWLATQNGGLNRFDSHTGSAKHYTMERGLPSNTLYGLLVDEAGTLWMSSNNGISNFDPETETFRNYGLDDGLMALEYSQNAYFKGKGGVMYFGSGKGVTAFNPEQLHINEIPPQVVISSVKLFNKPLEVGEDSPLKQPLTEVPTITLAHTQNELTFDYVALHFANAAKNSYAYRLEGFDNEWVSAGTKRSATYTNLSPGDYTFRVKASNADGIWNENGASVNLSVLPPWYQTWWAYGLFVGIFGFSVFGVDRVQRYRLSKKEKERSKLREAELRAEAENRRRADTEQLSKIGRAITSTLSVDKIIETVYENVNKLMDAAIFGVGIYNEEQKQLDFPATKEEGEMLPAYTNELDDEKWLSVWCFKNREEIIIGDFENEHKQYLQKYEAPLVGKVPNSVIYLPLVQQDRTIGVITTQSFNKNAYSPYHVNLLRNLATYAAIALDNASAYRQLNATLSELKTMQQQLVQQEKLASLGQLTAGIAHEIKNPLNFVNNFSDLSIELIEEAREEIKAKLPADGELINDILKDIETNIRKIHEHGNRADSIVKSMLQHSRGGAGAKEPIPLNNLIKEYTNLAFHGMRAGKHPINVDIDFHFDEEIGELSLVAEEFSRVILNLCNNAFDAMREKIDGNNEGKDTYTPKLSVGTHKNSTHAEVQITDNGPGIPEELKDLILQPFFTTKKGTEGTGLGLSISHDIIKAHGGTLEIESKKGEFTKFIINIPT</sequence>
<evidence type="ECO:0000313" key="7">
    <source>
        <dbReference type="Proteomes" id="UP000473278"/>
    </source>
</evidence>
<dbReference type="Pfam" id="PF07494">
    <property type="entry name" value="Reg_prop"/>
    <property type="match status" value="2"/>
</dbReference>
<dbReference type="InterPro" id="IPR015943">
    <property type="entry name" value="WD40/YVTN_repeat-like_dom_sf"/>
</dbReference>
<dbReference type="Gene3D" id="3.30.450.40">
    <property type="match status" value="1"/>
</dbReference>
<proteinExistence type="predicted"/>
<dbReference type="InterPro" id="IPR011110">
    <property type="entry name" value="Reg_prop"/>
</dbReference>
<comment type="catalytic activity">
    <reaction evidence="1">
        <text>ATP + protein L-histidine = ADP + protein N-phospho-L-histidine.</text>
        <dbReference type="EC" id="2.7.13.3"/>
    </reaction>
</comment>
<feature type="coiled-coil region" evidence="4">
    <location>
        <begin position="862"/>
        <end position="892"/>
    </location>
</feature>
<dbReference type="SUPFAM" id="SSF55874">
    <property type="entry name" value="ATPase domain of HSP90 chaperone/DNA topoisomerase II/histidine kinase"/>
    <property type="match status" value="1"/>
</dbReference>
<keyword evidence="3" id="KW-0597">Phosphoprotein</keyword>
<evidence type="ECO:0000313" key="6">
    <source>
        <dbReference type="EMBL" id="NGP75745.1"/>
    </source>
</evidence>
<dbReference type="SMART" id="SM00387">
    <property type="entry name" value="HATPase_c"/>
    <property type="match status" value="1"/>
</dbReference>
<comment type="caution">
    <text evidence="6">The sequence shown here is derived from an EMBL/GenBank/DDBJ whole genome shotgun (WGS) entry which is preliminary data.</text>
</comment>
<reference evidence="6 7" key="1">
    <citation type="submission" date="2020-02" db="EMBL/GenBank/DDBJ databases">
        <title>Balneolaceae bacterium YR4-1, complete genome.</title>
        <authorList>
            <person name="Li Y."/>
            <person name="Wu S."/>
        </authorList>
    </citation>
    <scope>NUCLEOTIDE SEQUENCE [LARGE SCALE GENOMIC DNA]</scope>
    <source>
        <strain evidence="6 7">YR4-1</strain>
    </source>
</reference>
<dbReference type="SUPFAM" id="SSF50998">
    <property type="entry name" value="Quinoprotein alcohol dehydrogenase-like"/>
    <property type="match status" value="1"/>
</dbReference>
<dbReference type="CDD" id="cd00146">
    <property type="entry name" value="PKD"/>
    <property type="match status" value="1"/>
</dbReference>
<dbReference type="GO" id="GO:0000155">
    <property type="term" value="F:phosphorelay sensor kinase activity"/>
    <property type="evidence" value="ECO:0007669"/>
    <property type="project" value="InterPro"/>
</dbReference>
<dbReference type="CDD" id="cd00075">
    <property type="entry name" value="HATPase"/>
    <property type="match status" value="1"/>
</dbReference>
<dbReference type="Proteomes" id="UP000473278">
    <property type="component" value="Unassembled WGS sequence"/>
</dbReference>
<dbReference type="Pfam" id="PF07495">
    <property type="entry name" value="Y_Y_Y"/>
    <property type="match status" value="1"/>
</dbReference>
<dbReference type="SUPFAM" id="SSF63829">
    <property type="entry name" value="Calcium-dependent phosphotriesterase"/>
    <property type="match status" value="1"/>
</dbReference>
<dbReference type="FunFam" id="2.60.40.10:FF:000791">
    <property type="entry name" value="Two-component system sensor histidine kinase/response regulator"/>
    <property type="match status" value="1"/>
</dbReference>
<dbReference type="SUPFAM" id="SSF47384">
    <property type="entry name" value="Homodimeric domain of signal transducing histidine kinase"/>
    <property type="match status" value="1"/>
</dbReference>
<protein>
    <recommendedName>
        <fullName evidence="2">histidine kinase</fullName>
        <ecNumber evidence="2">2.7.13.3</ecNumber>
    </recommendedName>
</protein>
<evidence type="ECO:0000256" key="1">
    <source>
        <dbReference type="ARBA" id="ARBA00000085"/>
    </source>
</evidence>
<dbReference type="InterPro" id="IPR005467">
    <property type="entry name" value="His_kinase_dom"/>
</dbReference>
<evidence type="ECO:0000256" key="4">
    <source>
        <dbReference type="SAM" id="Coils"/>
    </source>
</evidence>
<feature type="domain" description="Histidine kinase" evidence="5">
    <location>
        <begin position="1083"/>
        <end position="1325"/>
    </location>
</feature>
<dbReference type="InterPro" id="IPR029016">
    <property type="entry name" value="GAF-like_dom_sf"/>
</dbReference>
<dbReference type="Gene3D" id="3.30.565.10">
    <property type="entry name" value="Histidine kinase-like ATPase, C-terminal domain"/>
    <property type="match status" value="1"/>
</dbReference>
<dbReference type="EC" id="2.7.13.3" evidence="2"/>
<dbReference type="EMBL" id="JAALLT010000001">
    <property type="protein sequence ID" value="NGP75745.1"/>
    <property type="molecule type" value="Genomic_DNA"/>
</dbReference>
<organism evidence="6 7">
    <name type="scientific">Halalkalibaculum roseum</name>
    <dbReference type="NCBI Taxonomy" id="2709311"/>
    <lineage>
        <taxon>Bacteria</taxon>
        <taxon>Pseudomonadati</taxon>
        <taxon>Balneolota</taxon>
        <taxon>Balneolia</taxon>
        <taxon>Balneolales</taxon>
        <taxon>Balneolaceae</taxon>
        <taxon>Halalkalibaculum</taxon>
    </lineage>
</organism>
<dbReference type="Pfam" id="PF13185">
    <property type="entry name" value="GAF_2"/>
    <property type="match status" value="1"/>
</dbReference>
<dbReference type="InterPro" id="IPR013783">
    <property type="entry name" value="Ig-like_fold"/>
</dbReference>
<name>A0A6M1T0X7_9BACT</name>
<dbReference type="PRINTS" id="PR00344">
    <property type="entry name" value="BCTRLSENSOR"/>
</dbReference>
<dbReference type="Gene3D" id="2.130.10.10">
    <property type="entry name" value="YVTN repeat-like/Quinoprotein amine dehydrogenase"/>
    <property type="match status" value="3"/>
</dbReference>
<dbReference type="PROSITE" id="PS50109">
    <property type="entry name" value="HIS_KIN"/>
    <property type="match status" value="1"/>
</dbReference>
<dbReference type="PANTHER" id="PTHR43547">
    <property type="entry name" value="TWO-COMPONENT HISTIDINE KINASE"/>
    <property type="match status" value="1"/>
</dbReference>
<accession>A0A6M1T0X7</accession>
<keyword evidence="7" id="KW-1185">Reference proteome</keyword>
<dbReference type="InterPro" id="IPR004358">
    <property type="entry name" value="Sig_transdc_His_kin-like_C"/>
</dbReference>
<dbReference type="SMART" id="SM00065">
    <property type="entry name" value="GAF"/>
    <property type="match status" value="1"/>
</dbReference>
<dbReference type="Gene3D" id="2.60.40.10">
    <property type="entry name" value="Immunoglobulins"/>
    <property type="match status" value="1"/>
</dbReference>